<reference evidence="1" key="1">
    <citation type="submission" date="2022-08" db="EMBL/GenBank/DDBJ databases">
        <title>Genome analysis of Corynebacteriales strain.</title>
        <authorList>
            <person name="Lee S.D."/>
        </authorList>
    </citation>
    <scope>NUCLEOTIDE SEQUENCE</scope>
    <source>
        <strain evidence="1">D3-21</strain>
    </source>
</reference>
<gene>
    <name evidence="1" type="ORF">NVS88_08520</name>
</gene>
<dbReference type="InterPro" id="IPR027396">
    <property type="entry name" value="DsrEFH-like"/>
</dbReference>
<protein>
    <submittedName>
        <fullName evidence="1">DsrE family protein</fullName>
    </submittedName>
</protein>
<comment type="caution">
    <text evidence="1">The sequence shown here is derived from an EMBL/GenBank/DDBJ whole genome shotgun (WGS) entry which is preliminary data.</text>
</comment>
<dbReference type="SUPFAM" id="SSF75169">
    <property type="entry name" value="DsrEFH-like"/>
    <property type="match status" value="1"/>
</dbReference>
<dbReference type="EMBL" id="JANRHA010000004">
    <property type="protein sequence ID" value="MDG3014600.1"/>
    <property type="molecule type" value="Genomic_DNA"/>
</dbReference>
<dbReference type="Proteomes" id="UP001152755">
    <property type="component" value="Unassembled WGS sequence"/>
</dbReference>
<dbReference type="RefSeq" id="WP_332519643.1">
    <property type="nucleotide sequence ID" value="NZ_JANRHA010000004.1"/>
</dbReference>
<evidence type="ECO:0000313" key="1">
    <source>
        <dbReference type="EMBL" id="MDG3014600.1"/>
    </source>
</evidence>
<proteinExistence type="predicted"/>
<evidence type="ECO:0000313" key="2">
    <source>
        <dbReference type="Proteomes" id="UP001152755"/>
    </source>
</evidence>
<name>A0A9X4RD88_9ACTN</name>
<dbReference type="Gene3D" id="3.40.1260.10">
    <property type="entry name" value="DsrEFH-like"/>
    <property type="match status" value="1"/>
</dbReference>
<keyword evidence="2" id="KW-1185">Reference proteome</keyword>
<dbReference type="PANTHER" id="PTHR37691:SF1">
    <property type="entry name" value="BLR3518 PROTEIN"/>
    <property type="match status" value="1"/>
</dbReference>
<dbReference type="Pfam" id="PF02635">
    <property type="entry name" value="DsrE"/>
    <property type="match status" value="1"/>
</dbReference>
<dbReference type="PANTHER" id="PTHR37691">
    <property type="entry name" value="BLR3518 PROTEIN"/>
    <property type="match status" value="1"/>
</dbReference>
<organism evidence="1 2">
    <name type="scientific">Speluncibacter jeojiensis</name>
    <dbReference type="NCBI Taxonomy" id="2710754"/>
    <lineage>
        <taxon>Bacteria</taxon>
        <taxon>Bacillati</taxon>
        <taxon>Actinomycetota</taxon>
        <taxon>Actinomycetes</taxon>
        <taxon>Mycobacteriales</taxon>
        <taxon>Speluncibacteraceae</taxon>
        <taxon>Speluncibacter</taxon>
    </lineage>
</organism>
<dbReference type="InterPro" id="IPR003787">
    <property type="entry name" value="Sulphur_relay_DsrE/F-like"/>
</dbReference>
<accession>A0A9X4RD88</accession>
<sequence length="120" mass="12746">MSVNRDTVDDGVVVHLPEADPKRQETVLRNVANLLRALGPDTVVELVTHGPGVELCTGETGLADTVADLQQRGVTVCACANTVAARQLAESDLLPGVTVVPSGIAHLVVRQRQGWSYLRP</sequence>
<dbReference type="AlphaFoldDB" id="A0A9X4RD88"/>